<comment type="caution">
    <text evidence="1">The sequence shown here is derived from an EMBL/GenBank/DDBJ whole genome shotgun (WGS) entry which is preliminary data.</text>
</comment>
<dbReference type="Proteomes" id="UP000559256">
    <property type="component" value="Unassembled WGS sequence"/>
</dbReference>
<dbReference type="EMBL" id="JAACJM010000003">
    <property type="protein sequence ID" value="KAF5373941.1"/>
    <property type="molecule type" value="Genomic_DNA"/>
</dbReference>
<dbReference type="Gene3D" id="3.40.50.1820">
    <property type="entry name" value="alpha/beta hydrolase"/>
    <property type="match status" value="1"/>
</dbReference>
<sequence>MALATRAVALKLNHRVQQLKPAQGDRPRTLTERRAVTKAIMEQTFDPAWVRNNQRRLEEIVDSNLPHSRPLPVIAKQQRAALTFDLEASLCKIPLTTKVAVIHGELDQMIPFAAGMDIARRIPSAIFLPKGDRPGQIPSYAFGHQWFEYFGTSIWINVIESFMMS</sequence>
<proteinExistence type="predicted"/>
<accession>A0A8H5LYE0</accession>
<name>A0A8H5LYE0_9AGAR</name>
<organism evidence="1 2">
    <name type="scientific">Tetrapyrgos nigripes</name>
    <dbReference type="NCBI Taxonomy" id="182062"/>
    <lineage>
        <taxon>Eukaryota</taxon>
        <taxon>Fungi</taxon>
        <taxon>Dikarya</taxon>
        <taxon>Basidiomycota</taxon>
        <taxon>Agaricomycotina</taxon>
        <taxon>Agaricomycetes</taxon>
        <taxon>Agaricomycetidae</taxon>
        <taxon>Agaricales</taxon>
        <taxon>Marasmiineae</taxon>
        <taxon>Marasmiaceae</taxon>
        <taxon>Tetrapyrgos</taxon>
    </lineage>
</organism>
<keyword evidence="2" id="KW-1185">Reference proteome</keyword>
<evidence type="ECO:0000313" key="1">
    <source>
        <dbReference type="EMBL" id="KAF5373941.1"/>
    </source>
</evidence>
<evidence type="ECO:0000313" key="2">
    <source>
        <dbReference type="Proteomes" id="UP000559256"/>
    </source>
</evidence>
<protein>
    <submittedName>
        <fullName evidence="1">Uncharacterized protein</fullName>
    </submittedName>
</protein>
<gene>
    <name evidence="1" type="ORF">D9758_000889</name>
</gene>
<dbReference type="SUPFAM" id="SSF53474">
    <property type="entry name" value="alpha/beta-Hydrolases"/>
    <property type="match status" value="1"/>
</dbReference>
<dbReference type="OrthoDB" id="8119704at2759"/>
<dbReference type="AlphaFoldDB" id="A0A8H5LYE0"/>
<reference evidence="1 2" key="1">
    <citation type="journal article" date="2020" name="ISME J.">
        <title>Uncovering the hidden diversity of litter-decomposition mechanisms in mushroom-forming fungi.</title>
        <authorList>
            <person name="Floudas D."/>
            <person name="Bentzer J."/>
            <person name="Ahren D."/>
            <person name="Johansson T."/>
            <person name="Persson P."/>
            <person name="Tunlid A."/>
        </authorList>
    </citation>
    <scope>NUCLEOTIDE SEQUENCE [LARGE SCALE GENOMIC DNA]</scope>
    <source>
        <strain evidence="1 2">CBS 291.85</strain>
    </source>
</reference>
<dbReference type="InterPro" id="IPR029058">
    <property type="entry name" value="AB_hydrolase_fold"/>
</dbReference>